<dbReference type="InterPro" id="IPR024096">
    <property type="entry name" value="NO_sig/Golgi_transp_ligand-bd"/>
</dbReference>
<dbReference type="OrthoDB" id="7266652at2"/>
<dbReference type="Pfam" id="PF07700">
    <property type="entry name" value="HNOB"/>
    <property type="match status" value="1"/>
</dbReference>
<dbReference type="PANTHER" id="PTHR45655">
    <property type="entry name" value="GUANYLATE CYCLASE SOLUBLE SUBUNIT BETA-2"/>
    <property type="match status" value="1"/>
</dbReference>
<feature type="domain" description="Heme NO-binding" evidence="1">
    <location>
        <begin position="3"/>
        <end position="162"/>
    </location>
</feature>
<dbReference type="EMBL" id="FNVQ01000007">
    <property type="protein sequence ID" value="SEG86332.1"/>
    <property type="molecule type" value="Genomic_DNA"/>
</dbReference>
<proteinExistence type="predicted"/>
<dbReference type="GO" id="GO:0020037">
    <property type="term" value="F:heme binding"/>
    <property type="evidence" value="ECO:0007669"/>
    <property type="project" value="InterPro"/>
</dbReference>
<reference evidence="2 3" key="1">
    <citation type="submission" date="2016-10" db="EMBL/GenBank/DDBJ databases">
        <authorList>
            <person name="de Groot N.N."/>
        </authorList>
    </citation>
    <scope>NUCLEOTIDE SEQUENCE [LARGE SCALE GENOMIC DNA]</scope>
    <source>
        <strain evidence="2 3">DSM 22012</strain>
    </source>
</reference>
<dbReference type="Proteomes" id="UP000236745">
    <property type="component" value="Unassembled WGS sequence"/>
</dbReference>
<accession>A0A1H6DM36</accession>
<dbReference type="PANTHER" id="PTHR45655:SF13">
    <property type="entry name" value="SOLUBLE GUANYLATE CYCLASE GCY-32-RELATED"/>
    <property type="match status" value="1"/>
</dbReference>
<dbReference type="RefSeq" id="WP_104005629.1">
    <property type="nucleotide sequence ID" value="NZ_FNVQ01000007.1"/>
</dbReference>
<dbReference type="InterPro" id="IPR011644">
    <property type="entry name" value="Heme_NO-bd"/>
</dbReference>
<dbReference type="Gene3D" id="3.90.1520.10">
    <property type="entry name" value="H-NOX domain"/>
    <property type="match status" value="1"/>
</dbReference>
<sequence>MLGVVYTSFIEMVEEKFSPEIADQLLANPQLQYGGIYTAVGSYEHHDIIRMAIHLSEISGIPADDLVPAFGEYLFHQLVQRYPQMIEDCHSMLDLLQGIETSIHTQVRALYPSASLPSFECIREADNHLVMQYESKRPFVNLALGLIQGAANHYGQQYEIEVVRARDNEDNKASFYITTQP</sequence>
<evidence type="ECO:0000313" key="3">
    <source>
        <dbReference type="Proteomes" id="UP000236745"/>
    </source>
</evidence>
<protein>
    <submittedName>
        <fullName evidence="2">Haem-NO-binding</fullName>
    </submittedName>
</protein>
<evidence type="ECO:0000259" key="1">
    <source>
        <dbReference type="Pfam" id="PF07700"/>
    </source>
</evidence>
<organism evidence="2 3">
    <name type="scientific">Marinobacterium lutimaris</name>
    <dbReference type="NCBI Taxonomy" id="568106"/>
    <lineage>
        <taxon>Bacteria</taxon>
        <taxon>Pseudomonadati</taxon>
        <taxon>Pseudomonadota</taxon>
        <taxon>Gammaproteobacteria</taxon>
        <taxon>Oceanospirillales</taxon>
        <taxon>Oceanospirillaceae</taxon>
        <taxon>Marinobacterium</taxon>
    </lineage>
</organism>
<name>A0A1H6DM36_9GAMM</name>
<dbReference type="AlphaFoldDB" id="A0A1H6DM36"/>
<keyword evidence="3" id="KW-1185">Reference proteome</keyword>
<gene>
    <name evidence="2" type="ORF">SAMN05444390_107172</name>
</gene>
<dbReference type="SUPFAM" id="SSF111126">
    <property type="entry name" value="Ligand-binding domain in the NO signalling and Golgi transport"/>
    <property type="match status" value="1"/>
</dbReference>
<dbReference type="InterPro" id="IPR038158">
    <property type="entry name" value="H-NOX_domain_sf"/>
</dbReference>
<evidence type="ECO:0000313" key="2">
    <source>
        <dbReference type="EMBL" id="SEG86332.1"/>
    </source>
</evidence>